<sequence length="128" mass="14612">MEQAMKADTPVARERRQHKRYRIKNDTLVFFGMDTGTIVDVGLGGLAVHLVAFEYDIPLPRHLDIFQAQSRFYLPNVPVSLVNEVQTLPNSMFSTLRVKRLCMQFGPLSNKQQSQLNDFISRNTVAES</sequence>
<dbReference type="Gene3D" id="2.40.10.220">
    <property type="entry name" value="predicted glycosyltransferase like domains"/>
    <property type="match status" value="1"/>
</dbReference>
<keyword evidence="2" id="KW-1185">Reference proteome</keyword>
<evidence type="ECO:0000313" key="2">
    <source>
        <dbReference type="Proteomes" id="UP000006365"/>
    </source>
</evidence>
<name>A0A7U4DNA8_DESPD</name>
<dbReference type="RefSeq" id="WP_015723466.1">
    <property type="nucleotide sequence ID" value="NC_014972.1"/>
</dbReference>
<dbReference type="Proteomes" id="UP000006365">
    <property type="component" value="Chromosome"/>
</dbReference>
<dbReference type="AlphaFoldDB" id="A0A7U4DNA8"/>
<dbReference type="EMBL" id="CP002364">
    <property type="protein sequence ID" value="ADW16921.1"/>
    <property type="molecule type" value="Genomic_DNA"/>
</dbReference>
<dbReference type="KEGG" id="dpr:Despr_0746"/>
<accession>A0A7U4DNA8</accession>
<organism evidence="1 2">
    <name type="scientific">Desulfobulbus propionicus (strain ATCC 33891 / DSM 2032 / VKM B-1956 / 1pr3)</name>
    <dbReference type="NCBI Taxonomy" id="577650"/>
    <lineage>
        <taxon>Bacteria</taxon>
        <taxon>Pseudomonadati</taxon>
        <taxon>Thermodesulfobacteriota</taxon>
        <taxon>Desulfobulbia</taxon>
        <taxon>Desulfobulbales</taxon>
        <taxon>Desulfobulbaceae</taxon>
        <taxon>Desulfobulbus</taxon>
    </lineage>
</organism>
<proteinExistence type="predicted"/>
<evidence type="ECO:0000313" key="1">
    <source>
        <dbReference type="EMBL" id="ADW16921.1"/>
    </source>
</evidence>
<protein>
    <submittedName>
        <fullName evidence="1">Type IV pilus assembly PilZ</fullName>
    </submittedName>
</protein>
<gene>
    <name evidence="1" type="ordered locus">Despr_0746</name>
</gene>
<reference evidence="1 2" key="1">
    <citation type="journal article" date="2011" name="Stand. Genomic Sci.">
        <title>Complete genome sequence of Desulfobulbus propionicus type strain (1pr3).</title>
        <authorList>
            <person name="Pagani I."/>
            <person name="Lapidus A."/>
            <person name="Nolan M."/>
            <person name="Lucas S."/>
            <person name="Hammon N."/>
            <person name="Deshpande S."/>
            <person name="Cheng J.F."/>
            <person name="Chertkov O."/>
            <person name="Davenport K."/>
            <person name="Tapia R."/>
            <person name="Han C."/>
            <person name="Goodwin L."/>
            <person name="Pitluck S."/>
            <person name="Liolios K."/>
            <person name="Mavromatis K."/>
            <person name="Ivanova N."/>
            <person name="Mikhailova N."/>
            <person name="Pati A."/>
            <person name="Chen A."/>
            <person name="Palaniappan K."/>
            <person name="Land M."/>
            <person name="Hauser L."/>
            <person name="Chang Y.J."/>
            <person name="Jeffries C.D."/>
            <person name="Detter J.C."/>
            <person name="Brambilla E."/>
            <person name="Kannan K.P."/>
            <person name="Djao O.D."/>
            <person name="Rohde M."/>
            <person name="Pukall R."/>
            <person name="Spring S."/>
            <person name="Goker M."/>
            <person name="Sikorski J."/>
            <person name="Woyke T."/>
            <person name="Bristow J."/>
            <person name="Eisen J.A."/>
            <person name="Markowitz V."/>
            <person name="Hugenholtz P."/>
            <person name="Kyrpides N.C."/>
            <person name="Klenk H.P."/>
        </authorList>
    </citation>
    <scope>NUCLEOTIDE SEQUENCE [LARGE SCALE GENOMIC DNA]</scope>
    <source>
        <strain evidence="2">ATCC 33891 / DSM 2032 / 1pr3</strain>
    </source>
</reference>